<gene>
    <name evidence="3" type="ORF">FSARC_13880</name>
</gene>
<name>A0A8H4SXX4_9HYPO</name>
<keyword evidence="2" id="KW-0732">Signal</keyword>
<protein>
    <recommendedName>
        <fullName evidence="5">Ecp2 effector protein domain-containing protein</fullName>
    </recommendedName>
</protein>
<sequence length="185" mass="20610">MRLSLLSIVGLIGLAIAAPGPVKSMKDLPDGPYEGRHNEDGTTTMTHLETRESFSISPSESDEKRSDASLHKRSTHCWGYQLDHAGTDEAVRQLRNWASKGGTWSSDDTPDYIGYNNRGVYVYYCINIRQRSGNIDQADIDYALGQMDGQCQRYEAGYFEWDNSYGHELIGKCSSGTRAVEALDT</sequence>
<feature type="region of interest" description="Disordered" evidence="1">
    <location>
        <begin position="23"/>
        <end position="68"/>
    </location>
</feature>
<feature type="compositionally biased region" description="Basic and acidic residues" evidence="1">
    <location>
        <begin position="24"/>
        <end position="40"/>
    </location>
</feature>
<dbReference type="AlphaFoldDB" id="A0A8H4SXX4"/>
<evidence type="ECO:0008006" key="5">
    <source>
        <dbReference type="Google" id="ProtNLM"/>
    </source>
</evidence>
<evidence type="ECO:0000256" key="2">
    <source>
        <dbReference type="SAM" id="SignalP"/>
    </source>
</evidence>
<organism evidence="3 4">
    <name type="scientific">Fusarium sarcochroum</name>
    <dbReference type="NCBI Taxonomy" id="1208366"/>
    <lineage>
        <taxon>Eukaryota</taxon>
        <taxon>Fungi</taxon>
        <taxon>Dikarya</taxon>
        <taxon>Ascomycota</taxon>
        <taxon>Pezizomycotina</taxon>
        <taxon>Sordariomycetes</taxon>
        <taxon>Hypocreomycetidae</taxon>
        <taxon>Hypocreales</taxon>
        <taxon>Nectriaceae</taxon>
        <taxon>Fusarium</taxon>
        <taxon>Fusarium lateritium species complex</taxon>
    </lineage>
</organism>
<evidence type="ECO:0000313" key="4">
    <source>
        <dbReference type="Proteomes" id="UP000622797"/>
    </source>
</evidence>
<dbReference type="Proteomes" id="UP000622797">
    <property type="component" value="Unassembled WGS sequence"/>
</dbReference>
<evidence type="ECO:0000256" key="1">
    <source>
        <dbReference type="SAM" id="MobiDB-lite"/>
    </source>
</evidence>
<reference evidence="3" key="2">
    <citation type="submission" date="2020-05" db="EMBL/GenBank/DDBJ databases">
        <authorList>
            <person name="Kim H.-S."/>
            <person name="Proctor R.H."/>
            <person name="Brown D.W."/>
        </authorList>
    </citation>
    <scope>NUCLEOTIDE SEQUENCE</scope>
    <source>
        <strain evidence="3">NRRL 20472</strain>
    </source>
</reference>
<comment type="caution">
    <text evidence="3">The sequence shown here is derived from an EMBL/GenBank/DDBJ whole genome shotgun (WGS) entry which is preliminary data.</text>
</comment>
<reference evidence="3" key="1">
    <citation type="journal article" date="2020" name="BMC Genomics">
        <title>Correction to: Identification and distribution of gene clusters required for synthesis of sphingolipid metabolism inhibitors in diverse species of the filamentous fungus Fusarium.</title>
        <authorList>
            <person name="Kim H.S."/>
            <person name="Lohmar J.M."/>
            <person name="Busman M."/>
            <person name="Brown D.W."/>
            <person name="Naumann T.A."/>
            <person name="Divon H.H."/>
            <person name="Lysoe E."/>
            <person name="Uhlig S."/>
            <person name="Proctor R.H."/>
        </authorList>
    </citation>
    <scope>NUCLEOTIDE SEQUENCE</scope>
    <source>
        <strain evidence="3">NRRL 20472</strain>
    </source>
</reference>
<dbReference type="EMBL" id="JABEXW010001085">
    <property type="protein sequence ID" value="KAF4947818.1"/>
    <property type="molecule type" value="Genomic_DNA"/>
</dbReference>
<feature type="chain" id="PRO_5034183339" description="Ecp2 effector protein domain-containing protein" evidence="2">
    <location>
        <begin position="18"/>
        <end position="185"/>
    </location>
</feature>
<proteinExistence type="predicted"/>
<evidence type="ECO:0000313" key="3">
    <source>
        <dbReference type="EMBL" id="KAF4947818.1"/>
    </source>
</evidence>
<feature type="compositionally biased region" description="Polar residues" evidence="1">
    <location>
        <begin position="41"/>
        <end position="59"/>
    </location>
</feature>
<accession>A0A8H4SXX4</accession>
<dbReference type="OrthoDB" id="3768082at2759"/>
<keyword evidence="4" id="KW-1185">Reference proteome</keyword>
<feature type="signal peptide" evidence="2">
    <location>
        <begin position="1"/>
        <end position="17"/>
    </location>
</feature>